<dbReference type="Gene3D" id="1.25.40.10">
    <property type="entry name" value="Tetratricopeptide repeat domain"/>
    <property type="match status" value="1"/>
</dbReference>
<evidence type="ECO:0000313" key="4">
    <source>
        <dbReference type="Proteomes" id="UP000235672"/>
    </source>
</evidence>
<evidence type="ECO:0000259" key="2">
    <source>
        <dbReference type="Pfam" id="PF17111"/>
    </source>
</evidence>
<sequence>MDPVSILASVSATSRVTLALSTTLFAFVQATRNIDRSVRSLYDEVTGLNSVLDGILSSVEAASFGRGKQPEGDPALWQSVVTSLNHCCATVGNMHLTIRELQKPSSNVVGQALRVIKMNWNEDRIRTLRSQIQTHNSALQLALQMITVHLVSTNPRLMTDDLVPRIEILTDMVMQLTSQLQPSSCLQKQQDYESASVTAEQFDIPNLIESAHSLLQEAKSTVARSSIGSDDSSSVTTVLHHLNLLDKDLEDSITVIREQRPTNPIGVVVTRSAVVEDWIPKVPQASVSSDFDSSSVATRTQMTPTQSTCETPNLGTGYSESAVGDDSSGDEDDDFEYEILQDILNRGFSIYKEGNWTEAQPFLKRGLDTSTTLQPDKIRQKNIQIDEAQFRLGICAFHLNELEDAEGALFQSRTTKRIRNEDRNITIRRILATHLFALLCFHRKKIDEAFKHCRKALIMKRKLTDKEMPWLDSTHFNLLSQIAATQKDHVTADVYGRKAIEYNNLVSSEEIEPEFAMAKIPAIHTLPDPEPDKATFIPPITLTSQEEFQKFYARKMDFFVQYGHPTPTNGNGLDAPCLANEFNLLSAEYLPGTFVYFTPTSREYIYVSNGGAVAYSTGEFNGSTGKAGFDKLKRHLQDPSYDPFRRQDDDGRPSCQRSLDEAFFFWRSLCMQQFICVSRKIYEKWASTVKKSKEEPKLLL</sequence>
<evidence type="ECO:0000313" key="3">
    <source>
        <dbReference type="EMBL" id="PMD15749.1"/>
    </source>
</evidence>
<dbReference type="SUPFAM" id="SSF48452">
    <property type="entry name" value="TPR-like"/>
    <property type="match status" value="1"/>
</dbReference>
<organism evidence="3 4">
    <name type="scientific">Hyaloscypha hepaticicola</name>
    <dbReference type="NCBI Taxonomy" id="2082293"/>
    <lineage>
        <taxon>Eukaryota</taxon>
        <taxon>Fungi</taxon>
        <taxon>Dikarya</taxon>
        <taxon>Ascomycota</taxon>
        <taxon>Pezizomycotina</taxon>
        <taxon>Leotiomycetes</taxon>
        <taxon>Helotiales</taxon>
        <taxon>Hyaloscyphaceae</taxon>
        <taxon>Hyaloscypha</taxon>
    </lineage>
</organism>
<accession>A0A2J6PP28</accession>
<feature type="domain" description="Azaphilone pigments biosynthesis cluster protein L N-terminal" evidence="2">
    <location>
        <begin position="1"/>
        <end position="159"/>
    </location>
</feature>
<dbReference type="OrthoDB" id="2963168at2759"/>
<dbReference type="InterPro" id="IPR011990">
    <property type="entry name" value="TPR-like_helical_dom_sf"/>
</dbReference>
<dbReference type="Proteomes" id="UP000235672">
    <property type="component" value="Unassembled WGS sequence"/>
</dbReference>
<proteinExistence type="predicted"/>
<dbReference type="AlphaFoldDB" id="A0A2J6PP28"/>
<dbReference type="EMBL" id="KZ613511">
    <property type="protein sequence ID" value="PMD15749.1"/>
    <property type="molecule type" value="Genomic_DNA"/>
</dbReference>
<reference evidence="3 4" key="1">
    <citation type="submission" date="2016-05" db="EMBL/GenBank/DDBJ databases">
        <title>A degradative enzymes factory behind the ericoid mycorrhizal symbiosis.</title>
        <authorList>
            <consortium name="DOE Joint Genome Institute"/>
            <person name="Martino E."/>
            <person name="Morin E."/>
            <person name="Grelet G."/>
            <person name="Kuo A."/>
            <person name="Kohler A."/>
            <person name="Daghino S."/>
            <person name="Barry K."/>
            <person name="Choi C."/>
            <person name="Cichocki N."/>
            <person name="Clum A."/>
            <person name="Copeland A."/>
            <person name="Hainaut M."/>
            <person name="Haridas S."/>
            <person name="Labutti K."/>
            <person name="Lindquist E."/>
            <person name="Lipzen A."/>
            <person name="Khouja H.-R."/>
            <person name="Murat C."/>
            <person name="Ohm R."/>
            <person name="Olson A."/>
            <person name="Spatafora J."/>
            <person name="Veneault-Fourrey C."/>
            <person name="Henrissat B."/>
            <person name="Grigoriev I."/>
            <person name="Martin F."/>
            <person name="Perotto S."/>
        </authorList>
    </citation>
    <scope>NUCLEOTIDE SEQUENCE [LARGE SCALE GENOMIC DNA]</scope>
    <source>
        <strain evidence="3 4">UAMH 7357</strain>
    </source>
</reference>
<gene>
    <name evidence="3" type="ORF">NA56DRAFT_753787</name>
</gene>
<protein>
    <recommendedName>
        <fullName evidence="2">Azaphilone pigments biosynthesis cluster protein L N-terminal domain-containing protein</fullName>
    </recommendedName>
</protein>
<dbReference type="InterPro" id="IPR031348">
    <property type="entry name" value="PigL_N"/>
</dbReference>
<feature type="compositionally biased region" description="Polar residues" evidence="1">
    <location>
        <begin position="297"/>
        <end position="318"/>
    </location>
</feature>
<feature type="region of interest" description="Disordered" evidence="1">
    <location>
        <begin position="297"/>
        <end position="332"/>
    </location>
</feature>
<evidence type="ECO:0000256" key="1">
    <source>
        <dbReference type="SAM" id="MobiDB-lite"/>
    </source>
</evidence>
<dbReference type="Pfam" id="PF17111">
    <property type="entry name" value="PigL_N"/>
    <property type="match status" value="1"/>
</dbReference>
<dbReference type="STRING" id="1745343.A0A2J6PP28"/>
<name>A0A2J6PP28_9HELO</name>
<keyword evidence="4" id="KW-1185">Reference proteome</keyword>